<keyword evidence="1" id="KW-1133">Transmembrane helix</keyword>
<keyword evidence="1" id="KW-0812">Transmembrane</keyword>
<dbReference type="PANTHER" id="PTHR42305">
    <property type="entry name" value="MEMBRANE PROTEIN RV1733C-RELATED"/>
    <property type="match status" value="1"/>
</dbReference>
<feature type="transmembrane region" description="Helical" evidence="1">
    <location>
        <begin position="147"/>
        <end position="169"/>
    </location>
</feature>
<dbReference type="InterPro" id="IPR039708">
    <property type="entry name" value="MT1774/Rv1733c-like"/>
</dbReference>
<gene>
    <name evidence="2" type="ORF">G3I18_14335</name>
</gene>
<protein>
    <submittedName>
        <fullName evidence="2">Uncharacterized protein</fullName>
    </submittedName>
</protein>
<evidence type="ECO:0000256" key="1">
    <source>
        <dbReference type="SAM" id="Phobius"/>
    </source>
</evidence>
<accession>A0A9X5HCI7</accession>
<keyword evidence="1" id="KW-0472">Membrane</keyword>
<comment type="caution">
    <text evidence="2">The sequence shown here is derived from an EMBL/GenBank/DDBJ whole genome shotgun (WGS) entry which is preliminary data.</text>
</comment>
<dbReference type="EMBL" id="JAAGNA010000502">
    <property type="protein sequence ID" value="NEC49745.1"/>
    <property type="molecule type" value="Genomic_DNA"/>
</dbReference>
<organism evidence="2 3">
    <name type="scientific">Actinospica acidiphila</name>
    <dbReference type="NCBI Taxonomy" id="304899"/>
    <lineage>
        <taxon>Bacteria</taxon>
        <taxon>Bacillati</taxon>
        <taxon>Actinomycetota</taxon>
        <taxon>Actinomycetes</taxon>
        <taxon>Catenulisporales</taxon>
        <taxon>Actinospicaceae</taxon>
        <taxon>Actinospica</taxon>
    </lineage>
</organism>
<evidence type="ECO:0000313" key="2">
    <source>
        <dbReference type="EMBL" id="NEC49745.1"/>
    </source>
</evidence>
<reference evidence="2 3" key="1">
    <citation type="submission" date="2020-01" db="EMBL/GenBank/DDBJ databases">
        <title>Insect and environment-associated Actinomycetes.</title>
        <authorList>
            <person name="Currrie C."/>
            <person name="Chevrette M."/>
            <person name="Carlson C."/>
            <person name="Stubbendieck R."/>
            <person name="Wendt-Pienkowski E."/>
        </authorList>
    </citation>
    <scope>NUCLEOTIDE SEQUENCE [LARGE SCALE GENOMIC DNA]</scope>
    <source>
        <strain evidence="2 3">SID8189</strain>
    </source>
</reference>
<dbReference type="Proteomes" id="UP000471745">
    <property type="component" value="Unassembled WGS sequence"/>
</dbReference>
<evidence type="ECO:0000313" key="3">
    <source>
        <dbReference type="Proteomes" id="UP000471745"/>
    </source>
</evidence>
<keyword evidence="3" id="KW-1185">Reference proteome</keyword>
<dbReference type="AlphaFoldDB" id="A0A9X5HCI7"/>
<dbReference type="PANTHER" id="PTHR42305:SF1">
    <property type="entry name" value="MEMBRANE PROTEIN RV1733C-RELATED"/>
    <property type="match status" value="1"/>
</dbReference>
<name>A0A9X5HCI7_9ACTN</name>
<proteinExistence type="predicted"/>
<dbReference type="RefSeq" id="WP_163088978.1">
    <property type="nucleotide sequence ID" value="NZ_JAAGNA010000502.1"/>
</dbReference>
<sequence>MATTHGASPKVPWWRWRNNPLCRRSDVAEAWLLIATAVLALVLSGFAGIAAAGAVDASLDDRREHTRPVPAVLVENARDAAPAPVSESGDGGIWAEVRWTAPDGTRHTGRAEVPADGEKGDEVTVFNDGKGRLVSAPPEGAEAGFQITMAGLTVAFVTGGMVLLGGWIVRARLRLRRLDLWEAEWRQVEPAWRKRMTG</sequence>
<feature type="transmembrane region" description="Helical" evidence="1">
    <location>
        <begin position="30"/>
        <end position="55"/>
    </location>
</feature>